<sequence>MSSSHLMSSLFLSLIVLSPKWVAGGEDGFHEIHISDIQVQAMARRGMKRINEMTTHFRYMVPLEILNAKQQTNQFGTETIITLKIQESTCPISIITNDTPHPSCVPYEYGAKEIATLSFSTLPNLNDEMVQIVGVKPC</sequence>
<dbReference type="WBParaSite" id="SMUV_0000393201-mRNA-1">
    <property type="protein sequence ID" value="SMUV_0000393201-mRNA-1"/>
    <property type="gene ID" value="SMUV_0000393201"/>
</dbReference>
<dbReference type="Proteomes" id="UP000046393">
    <property type="component" value="Unplaced"/>
</dbReference>
<accession>A0A0N5AHS0</accession>
<dbReference type="InterPro" id="IPR046350">
    <property type="entry name" value="Cystatin_sf"/>
</dbReference>
<keyword evidence="1" id="KW-0732">Signal</keyword>
<proteinExistence type="predicted"/>
<name>A0A0N5AHS0_9BILA</name>
<protein>
    <submittedName>
        <fullName evidence="3">Cystatin domain-containing protein</fullName>
    </submittedName>
</protein>
<evidence type="ECO:0000313" key="3">
    <source>
        <dbReference type="WBParaSite" id="SMUV_0000393201-mRNA-1"/>
    </source>
</evidence>
<keyword evidence="2" id="KW-1185">Reference proteome</keyword>
<organism evidence="2 3">
    <name type="scientific">Syphacia muris</name>
    <dbReference type="NCBI Taxonomy" id="451379"/>
    <lineage>
        <taxon>Eukaryota</taxon>
        <taxon>Metazoa</taxon>
        <taxon>Ecdysozoa</taxon>
        <taxon>Nematoda</taxon>
        <taxon>Chromadorea</taxon>
        <taxon>Rhabditida</taxon>
        <taxon>Spirurina</taxon>
        <taxon>Oxyuridomorpha</taxon>
        <taxon>Oxyuroidea</taxon>
        <taxon>Oxyuridae</taxon>
        <taxon>Syphacia</taxon>
    </lineage>
</organism>
<feature type="chain" id="PRO_5005893076" evidence="1">
    <location>
        <begin position="26"/>
        <end position="138"/>
    </location>
</feature>
<dbReference type="Gene3D" id="3.10.450.10">
    <property type="match status" value="1"/>
</dbReference>
<dbReference type="SUPFAM" id="SSF54403">
    <property type="entry name" value="Cystatin/monellin"/>
    <property type="match status" value="1"/>
</dbReference>
<dbReference type="AlphaFoldDB" id="A0A0N5AHS0"/>
<evidence type="ECO:0000256" key="1">
    <source>
        <dbReference type="SAM" id="SignalP"/>
    </source>
</evidence>
<reference evidence="3" key="1">
    <citation type="submission" date="2017-02" db="UniProtKB">
        <authorList>
            <consortium name="WormBaseParasite"/>
        </authorList>
    </citation>
    <scope>IDENTIFICATION</scope>
</reference>
<feature type="signal peptide" evidence="1">
    <location>
        <begin position="1"/>
        <end position="25"/>
    </location>
</feature>
<evidence type="ECO:0000313" key="2">
    <source>
        <dbReference type="Proteomes" id="UP000046393"/>
    </source>
</evidence>